<feature type="region of interest" description="Disordered" evidence="1">
    <location>
        <begin position="74"/>
        <end position="93"/>
    </location>
</feature>
<dbReference type="InterPro" id="IPR003615">
    <property type="entry name" value="HNH_nuc"/>
</dbReference>
<dbReference type="Proteomes" id="UP000321490">
    <property type="component" value="Unassembled WGS sequence"/>
</dbReference>
<dbReference type="EMBL" id="VLKF01000001">
    <property type="protein sequence ID" value="TWH73076.1"/>
    <property type="molecule type" value="Genomic_DNA"/>
</dbReference>
<feature type="compositionally biased region" description="Polar residues" evidence="1">
    <location>
        <begin position="456"/>
        <end position="469"/>
    </location>
</feature>
<comment type="caution">
    <text evidence="3">The sequence shown here is derived from an EMBL/GenBank/DDBJ whole genome shotgun (WGS) entry which is preliminary data.</text>
</comment>
<dbReference type="InterPro" id="IPR003870">
    <property type="entry name" value="DUF222"/>
</dbReference>
<dbReference type="AlphaFoldDB" id="A0A562IQJ3"/>
<accession>A0A562IQJ3</accession>
<reference evidence="3 4" key="1">
    <citation type="submission" date="2019-07" db="EMBL/GenBank/DDBJ databases">
        <title>R&amp;d 2014.</title>
        <authorList>
            <person name="Klenk H.-P."/>
        </authorList>
    </citation>
    <scope>NUCLEOTIDE SEQUENCE [LARGE SCALE GENOMIC DNA]</scope>
    <source>
        <strain evidence="3 4">DSM 45764</strain>
    </source>
</reference>
<gene>
    <name evidence="3" type="ORF">JD78_01599</name>
</gene>
<dbReference type="Gene3D" id="1.10.30.50">
    <property type="match status" value="1"/>
</dbReference>
<protein>
    <submittedName>
        <fullName evidence="3">Uncharacterized protein DUF222</fullName>
    </submittedName>
</protein>
<evidence type="ECO:0000313" key="4">
    <source>
        <dbReference type="Proteomes" id="UP000321490"/>
    </source>
</evidence>
<proteinExistence type="predicted"/>
<evidence type="ECO:0000313" key="3">
    <source>
        <dbReference type="EMBL" id="TWH73076.1"/>
    </source>
</evidence>
<dbReference type="SMART" id="SM00507">
    <property type="entry name" value="HNHc"/>
    <property type="match status" value="1"/>
</dbReference>
<feature type="region of interest" description="Disordered" evidence="1">
    <location>
        <begin position="452"/>
        <end position="512"/>
    </location>
</feature>
<evidence type="ECO:0000256" key="1">
    <source>
        <dbReference type="SAM" id="MobiDB-lite"/>
    </source>
</evidence>
<dbReference type="CDD" id="cd00085">
    <property type="entry name" value="HNHc"/>
    <property type="match status" value="1"/>
</dbReference>
<feature type="domain" description="HNH nuclease" evidence="2">
    <location>
        <begin position="388"/>
        <end position="440"/>
    </location>
</feature>
<feature type="compositionally biased region" description="Pro residues" evidence="1">
    <location>
        <begin position="482"/>
        <end position="500"/>
    </location>
</feature>
<name>A0A562IQJ3_9ACTN</name>
<organism evidence="3 4">
    <name type="scientific">Modestobacter roseus</name>
    <dbReference type="NCBI Taxonomy" id="1181884"/>
    <lineage>
        <taxon>Bacteria</taxon>
        <taxon>Bacillati</taxon>
        <taxon>Actinomycetota</taxon>
        <taxon>Actinomycetes</taxon>
        <taxon>Geodermatophilales</taxon>
        <taxon>Geodermatophilaceae</taxon>
        <taxon>Modestobacter</taxon>
    </lineage>
</organism>
<dbReference type="Pfam" id="PF02720">
    <property type="entry name" value="DUF222"/>
    <property type="match status" value="1"/>
</dbReference>
<keyword evidence="4" id="KW-1185">Reference proteome</keyword>
<sequence>MFGCMTETAALPPPSVPLATVVDLLSLTPRPACAPAPGSPDDLLAARLQRLQRRRAQAAAEEAELILALAGQRPAAADPAPEHPGARRAGWTAQPGDGEVSEFCTAELAAVLNVGRGTAAIRLTRALTWVRKLPATFAALRAGELDERRAQQLADAVKDVPADVAARVEERLLGEARDLSVTRVGTRAAELVLQLDAAAAEEARVEAAKTADVHVYPSPADGRAVLAVDLPAEEAAAAKDLFDQLARMLKADGDERPIGLLRTLVASALILHPADNGLPLVTANLRITAALDALEGGNTPGEVNGLVITAAHLRDLLTRLAALGVTTPDGGSLAYAVTGPDGELLATLTPAELERLAKRGCPQHPAGDCGCAVAGPPPETTNYRPTERQRAFIGARDRRCRFPNCGQRVGWADLDHVVPHSQGGATACANLCCLCRSHHRLKTHAPGWRFAMTPDGTLQVTTPSGVTRSTRPPGLRPREPEPPPPPESPPDPTAGPPPPAESRSTDDDPPPF</sequence>
<evidence type="ECO:0000259" key="2">
    <source>
        <dbReference type="SMART" id="SM00507"/>
    </source>
</evidence>